<dbReference type="EMBL" id="JABEOV010000006">
    <property type="protein sequence ID" value="NNG52522.1"/>
    <property type="molecule type" value="Genomic_DNA"/>
</dbReference>
<evidence type="ECO:0000313" key="3">
    <source>
        <dbReference type="Proteomes" id="UP000531581"/>
    </source>
</evidence>
<evidence type="ECO:0000313" key="4">
    <source>
        <dbReference type="Proteomes" id="UP000557656"/>
    </source>
</evidence>
<sequence>MLQRGTAEGGRHSPPVIPTGATLIKKLAIAFTLTATALSMSACSTLKGAAIGGAGGAGVAAATGGSVQKGAAVGGTAGAVVGTVAD</sequence>
<dbReference type="Proteomes" id="UP000531581">
    <property type="component" value="Unassembled WGS sequence"/>
</dbReference>
<comment type="caution">
    <text evidence="2">The sequence shown here is derived from an EMBL/GenBank/DDBJ whole genome shotgun (WGS) entry which is preliminary data.</text>
</comment>
<gene>
    <name evidence="1" type="ORF">HKX05_04080</name>
    <name evidence="2" type="ORF">HLV41_09445</name>
</gene>
<reference evidence="3 4" key="1">
    <citation type="submission" date="2020-05" db="EMBL/GenBank/DDBJ databases">
        <title>Draft Genome Sequences of Sphingomonas sp. Isolated from the International Space Station.</title>
        <authorList>
            <person name="Bijlani S."/>
            <person name="Singh N.K."/>
            <person name="Mason C.E."/>
            <person name="Wang C.C."/>
            <person name="Venkateswaran K."/>
        </authorList>
    </citation>
    <scope>NUCLEOTIDE SEQUENCE [LARGE SCALE GENOMIC DNA]</scope>
    <source>
        <strain evidence="1 4">IIF7SW-B5</strain>
        <strain evidence="2">ISS-IIF7SWP</strain>
    </source>
</reference>
<dbReference type="EMBL" id="JABYQV010000006">
    <property type="protein sequence ID" value="NVP31266.1"/>
    <property type="molecule type" value="Genomic_DNA"/>
</dbReference>
<accession>A0A7Y7QVN1</accession>
<evidence type="ECO:0000313" key="2">
    <source>
        <dbReference type="EMBL" id="NVP31266.1"/>
    </source>
</evidence>
<evidence type="ECO:0008006" key="5">
    <source>
        <dbReference type="Google" id="ProtNLM"/>
    </source>
</evidence>
<protein>
    <recommendedName>
        <fullName evidence="5">YMGG-like Gly-zipper domain-containing protein</fullName>
    </recommendedName>
</protein>
<dbReference type="Proteomes" id="UP000557656">
    <property type="component" value="Unassembled WGS sequence"/>
</dbReference>
<keyword evidence="4" id="KW-1185">Reference proteome</keyword>
<name>A0A7Y7QVN1_9SPHN</name>
<evidence type="ECO:0000313" key="1">
    <source>
        <dbReference type="EMBL" id="NNG52522.1"/>
    </source>
</evidence>
<organism evidence="2 3">
    <name type="scientific">Sphingomonas sanguinis</name>
    <dbReference type="NCBI Taxonomy" id="33051"/>
    <lineage>
        <taxon>Bacteria</taxon>
        <taxon>Pseudomonadati</taxon>
        <taxon>Pseudomonadota</taxon>
        <taxon>Alphaproteobacteria</taxon>
        <taxon>Sphingomonadales</taxon>
        <taxon>Sphingomonadaceae</taxon>
        <taxon>Sphingomonas</taxon>
    </lineage>
</organism>
<dbReference type="RefSeq" id="WP_170172135.1">
    <property type="nucleotide sequence ID" value="NZ_JABEOV010000006.1"/>
</dbReference>
<dbReference type="AlphaFoldDB" id="A0A7Y7QVN1"/>
<proteinExistence type="predicted"/>